<keyword evidence="2" id="KW-0732">Signal</keyword>
<feature type="domain" description="EF-hand" evidence="3">
    <location>
        <begin position="72"/>
        <end position="107"/>
    </location>
</feature>
<accession>A0A508ATB0</accession>
<feature type="signal peptide" evidence="2">
    <location>
        <begin position="1"/>
        <end position="26"/>
    </location>
</feature>
<dbReference type="EMBL" id="VICE01000023">
    <property type="protein sequence ID" value="TQD50958.1"/>
    <property type="molecule type" value="Genomic_DNA"/>
</dbReference>
<feature type="region of interest" description="Disordered" evidence="1">
    <location>
        <begin position="29"/>
        <end position="73"/>
    </location>
</feature>
<evidence type="ECO:0000256" key="2">
    <source>
        <dbReference type="SAM" id="SignalP"/>
    </source>
</evidence>
<feature type="chain" id="PRO_5021332314" evidence="2">
    <location>
        <begin position="27"/>
        <end position="113"/>
    </location>
</feature>
<dbReference type="Pfam" id="PF13202">
    <property type="entry name" value="EF-hand_5"/>
    <property type="match status" value="2"/>
</dbReference>
<proteinExistence type="predicted"/>
<gene>
    <name evidence="4" type="ORF">FKV25_02870</name>
</gene>
<evidence type="ECO:0000256" key="1">
    <source>
        <dbReference type="SAM" id="MobiDB-lite"/>
    </source>
</evidence>
<keyword evidence="5" id="KW-1185">Reference proteome</keyword>
<name>A0A508ATB0_9GAMM</name>
<dbReference type="InterPro" id="IPR002048">
    <property type="entry name" value="EF_hand_dom"/>
</dbReference>
<reference evidence="4 5" key="1">
    <citation type="submission" date="2019-06" db="EMBL/GenBank/DDBJ databases">
        <title>Lysobacter alkalisoli sp. nov. isolated from saline soil.</title>
        <authorList>
            <person name="Sun J.-Q."/>
            <person name="Xu L."/>
        </authorList>
    </citation>
    <scope>NUCLEOTIDE SEQUENCE [LARGE SCALE GENOMIC DNA]</scope>
    <source>
        <strain evidence="4 5">JCM 31130</strain>
    </source>
</reference>
<dbReference type="InterPro" id="IPR011992">
    <property type="entry name" value="EF-hand-dom_pair"/>
</dbReference>
<evidence type="ECO:0000259" key="3">
    <source>
        <dbReference type="PROSITE" id="PS50222"/>
    </source>
</evidence>
<feature type="compositionally biased region" description="Low complexity" evidence="1">
    <location>
        <begin position="29"/>
        <end position="44"/>
    </location>
</feature>
<dbReference type="SUPFAM" id="SSF47473">
    <property type="entry name" value="EF-hand"/>
    <property type="match status" value="1"/>
</dbReference>
<organism evidence="4 5">
    <name type="scientific">Marilutibacter aestuarii</name>
    <dbReference type="NCBI Taxonomy" id="1706195"/>
    <lineage>
        <taxon>Bacteria</taxon>
        <taxon>Pseudomonadati</taxon>
        <taxon>Pseudomonadota</taxon>
        <taxon>Gammaproteobacteria</taxon>
        <taxon>Lysobacterales</taxon>
        <taxon>Lysobacteraceae</taxon>
        <taxon>Marilutibacter</taxon>
    </lineage>
</organism>
<dbReference type="AlphaFoldDB" id="A0A508ATB0"/>
<dbReference type="RefSeq" id="WP_141517284.1">
    <property type="nucleotide sequence ID" value="NZ_VICE01000023.1"/>
</dbReference>
<dbReference type="GO" id="GO:0005509">
    <property type="term" value="F:calcium ion binding"/>
    <property type="evidence" value="ECO:0007669"/>
    <property type="project" value="InterPro"/>
</dbReference>
<protein>
    <submittedName>
        <fullName evidence="4">EF-hand domain-containing protein</fullName>
    </submittedName>
</protein>
<comment type="caution">
    <text evidence="4">The sequence shown here is derived from an EMBL/GenBank/DDBJ whole genome shotgun (WGS) entry which is preliminary data.</text>
</comment>
<dbReference type="PROSITE" id="PS00018">
    <property type="entry name" value="EF_HAND_1"/>
    <property type="match status" value="1"/>
</dbReference>
<dbReference type="OrthoDB" id="6310942at2"/>
<sequence>MNKSNRKPLIVALALTAAMSSSMAFAQEQDATATEGAQQAETATMNDAEAPRKSWADIDVNQDGSVSKDEAASVPALSQVFDQADADADGNLTADEYKAYVAKAQGGEASSGQ</sequence>
<dbReference type="Gene3D" id="1.10.238.10">
    <property type="entry name" value="EF-hand"/>
    <property type="match status" value="1"/>
</dbReference>
<evidence type="ECO:0000313" key="4">
    <source>
        <dbReference type="EMBL" id="TQD50958.1"/>
    </source>
</evidence>
<evidence type="ECO:0000313" key="5">
    <source>
        <dbReference type="Proteomes" id="UP000318212"/>
    </source>
</evidence>
<dbReference type="InterPro" id="IPR018247">
    <property type="entry name" value="EF_Hand_1_Ca_BS"/>
</dbReference>
<dbReference type="Proteomes" id="UP000318212">
    <property type="component" value="Unassembled WGS sequence"/>
</dbReference>
<dbReference type="PROSITE" id="PS50222">
    <property type="entry name" value="EF_HAND_2"/>
    <property type="match status" value="1"/>
</dbReference>